<feature type="domain" description="DUF4397" evidence="1">
    <location>
        <begin position="36"/>
        <end position="166"/>
    </location>
</feature>
<accession>A0A1M7K1N8</accession>
<gene>
    <name evidence="2" type="ORF">SAMN05444266_109113</name>
</gene>
<evidence type="ECO:0000259" key="1">
    <source>
        <dbReference type="Pfam" id="PF14344"/>
    </source>
</evidence>
<proteinExistence type="predicted"/>
<organism evidence="2 3">
    <name type="scientific">Chitinophaga jiangningensis</name>
    <dbReference type="NCBI Taxonomy" id="1419482"/>
    <lineage>
        <taxon>Bacteria</taxon>
        <taxon>Pseudomonadati</taxon>
        <taxon>Bacteroidota</taxon>
        <taxon>Chitinophagia</taxon>
        <taxon>Chitinophagales</taxon>
        <taxon>Chitinophagaceae</taxon>
        <taxon>Chitinophaga</taxon>
    </lineage>
</organism>
<dbReference type="OrthoDB" id="9792011at2"/>
<keyword evidence="3" id="KW-1185">Reference proteome</keyword>
<name>A0A1M7K1N8_9BACT</name>
<dbReference type="InterPro" id="IPR025510">
    <property type="entry name" value="DUF4397"/>
</dbReference>
<evidence type="ECO:0000313" key="2">
    <source>
        <dbReference type="EMBL" id="SHM59196.1"/>
    </source>
</evidence>
<reference evidence="2 3" key="1">
    <citation type="submission" date="2016-11" db="EMBL/GenBank/DDBJ databases">
        <authorList>
            <person name="Jaros S."/>
            <person name="Januszkiewicz K."/>
            <person name="Wedrychowicz H."/>
        </authorList>
    </citation>
    <scope>NUCLEOTIDE SEQUENCE [LARGE SCALE GENOMIC DNA]</scope>
    <source>
        <strain evidence="2 3">DSM 27406</strain>
    </source>
</reference>
<dbReference type="PROSITE" id="PS51257">
    <property type="entry name" value="PROKAR_LIPOPROTEIN"/>
    <property type="match status" value="1"/>
</dbReference>
<dbReference type="RefSeq" id="WP_073085540.1">
    <property type="nucleotide sequence ID" value="NZ_FRBL01000009.1"/>
</dbReference>
<dbReference type="EMBL" id="FRBL01000009">
    <property type="protein sequence ID" value="SHM59196.1"/>
    <property type="molecule type" value="Genomic_DNA"/>
</dbReference>
<dbReference type="Proteomes" id="UP000184420">
    <property type="component" value="Unassembled WGS sequence"/>
</dbReference>
<sequence>MKPYTLFFLATAALFSACKKTDYLDVNAGERPPLSAHISFVNARNSSAGIHFWTFTTQLTTTLLGSGQASPYLATTYGNVQINVTEGSGSAYKISRQFGNSATYTATGGPNGPIATFYHTVFAAQQLTDPAKDSLILFYDDLSAPPAGKAKLRFVHLASATPRVQVNLSLKTGTEELFNSVGYGSAGNGDINGNAYTLGPFVNVTAGNATVVVSEKVSLKPVPIYQDKLSNITLESGKIYTVFIHNVTGGSGAVTADIITHQP</sequence>
<evidence type="ECO:0000313" key="3">
    <source>
        <dbReference type="Proteomes" id="UP000184420"/>
    </source>
</evidence>
<dbReference type="Pfam" id="PF14344">
    <property type="entry name" value="DUF4397"/>
    <property type="match status" value="1"/>
</dbReference>
<dbReference type="AlphaFoldDB" id="A0A1M7K1N8"/>
<dbReference type="STRING" id="1419482.SAMN05444266_109113"/>
<protein>
    <recommendedName>
        <fullName evidence="1">DUF4397 domain-containing protein</fullName>
    </recommendedName>
</protein>